<keyword evidence="2" id="KW-1185">Reference proteome</keyword>
<name>A0A9P8Q7U5_WICPI</name>
<evidence type="ECO:0000313" key="1">
    <source>
        <dbReference type="EMBL" id="KAH3685868.1"/>
    </source>
</evidence>
<protein>
    <submittedName>
        <fullName evidence="1">Uncharacterized protein</fullName>
    </submittedName>
</protein>
<proteinExistence type="predicted"/>
<dbReference type="OrthoDB" id="5239402at2759"/>
<reference evidence="1" key="2">
    <citation type="submission" date="2021-01" db="EMBL/GenBank/DDBJ databases">
        <authorList>
            <person name="Schikora-Tamarit M.A."/>
        </authorList>
    </citation>
    <scope>NUCLEOTIDE SEQUENCE</scope>
    <source>
        <strain evidence="1">CBS2887</strain>
    </source>
</reference>
<dbReference type="AlphaFoldDB" id="A0A9P8Q7U5"/>
<dbReference type="Proteomes" id="UP000774326">
    <property type="component" value="Unassembled WGS sequence"/>
</dbReference>
<sequence>MIQLTRLLKRFSSEFPFRWLWSTLRTTQPIDVSETTTFFLELLFVSGHLLLLDSDLDVSRRVIVLGGLSRRSRSRSWSTLFRTRGIVFETSVIDNSVALGDHGTVLNDPLFWTQSTDEFIVVRNHNNTTSPVSNGDSQTTQGVSIQIIGRFIQDQQMWVVPHGTGNDNLD</sequence>
<gene>
    <name evidence="1" type="ORF">WICPIJ_003157</name>
</gene>
<organism evidence="1 2">
    <name type="scientific">Wickerhamomyces pijperi</name>
    <name type="common">Yeast</name>
    <name type="synonym">Pichia pijperi</name>
    <dbReference type="NCBI Taxonomy" id="599730"/>
    <lineage>
        <taxon>Eukaryota</taxon>
        <taxon>Fungi</taxon>
        <taxon>Dikarya</taxon>
        <taxon>Ascomycota</taxon>
        <taxon>Saccharomycotina</taxon>
        <taxon>Saccharomycetes</taxon>
        <taxon>Phaffomycetales</taxon>
        <taxon>Wickerhamomycetaceae</taxon>
        <taxon>Wickerhamomyces</taxon>
    </lineage>
</organism>
<reference evidence="1" key="1">
    <citation type="journal article" date="2021" name="Open Biol.">
        <title>Shared evolutionary footprints suggest mitochondrial oxidative damage underlies multiple complex I losses in fungi.</title>
        <authorList>
            <person name="Schikora-Tamarit M.A."/>
            <person name="Marcet-Houben M."/>
            <person name="Nosek J."/>
            <person name="Gabaldon T."/>
        </authorList>
    </citation>
    <scope>NUCLEOTIDE SEQUENCE</scope>
    <source>
        <strain evidence="1">CBS2887</strain>
    </source>
</reference>
<evidence type="ECO:0000313" key="2">
    <source>
        <dbReference type="Proteomes" id="UP000774326"/>
    </source>
</evidence>
<comment type="caution">
    <text evidence="1">The sequence shown here is derived from an EMBL/GenBank/DDBJ whole genome shotgun (WGS) entry which is preliminary data.</text>
</comment>
<accession>A0A9P8Q7U5</accession>
<dbReference type="EMBL" id="JAEUBG010001747">
    <property type="protein sequence ID" value="KAH3685868.1"/>
    <property type="molecule type" value="Genomic_DNA"/>
</dbReference>
<dbReference type="AntiFam" id="ANF00142">
    <property type="entry name" value="Shadow ORF (opposite yadG)"/>
</dbReference>